<dbReference type="InterPro" id="IPR036047">
    <property type="entry name" value="F-box-like_dom_sf"/>
</dbReference>
<dbReference type="SUPFAM" id="SSF52047">
    <property type="entry name" value="RNI-like"/>
    <property type="match status" value="1"/>
</dbReference>
<dbReference type="Proteomes" id="UP000814176">
    <property type="component" value="Unassembled WGS sequence"/>
</dbReference>
<gene>
    <name evidence="2" type="ORF">C8Q71DRAFT_380248</name>
</gene>
<comment type="caution">
    <text evidence="2">The sequence shown here is derived from an EMBL/GenBank/DDBJ whole genome shotgun (WGS) entry which is preliminary data.</text>
</comment>
<accession>A0ABQ8K0G7</accession>
<proteinExistence type="predicted"/>
<feature type="domain" description="F-box" evidence="1">
    <location>
        <begin position="7"/>
        <end position="35"/>
    </location>
</feature>
<evidence type="ECO:0000313" key="2">
    <source>
        <dbReference type="EMBL" id="KAH9830149.1"/>
    </source>
</evidence>
<name>A0ABQ8K0G7_9APHY</name>
<evidence type="ECO:0000259" key="1">
    <source>
        <dbReference type="Pfam" id="PF00646"/>
    </source>
</evidence>
<evidence type="ECO:0000313" key="3">
    <source>
        <dbReference type="Proteomes" id="UP000814176"/>
    </source>
</evidence>
<dbReference type="RefSeq" id="XP_047773501.1">
    <property type="nucleotide sequence ID" value="XM_047918181.1"/>
</dbReference>
<reference evidence="2 3" key="1">
    <citation type="journal article" date="2021" name="Environ. Microbiol.">
        <title>Gene family expansions and transcriptome signatures uncover fungal adaptations to wood decay.</title>
        <authorList>
            <person name="Hage H."/>
            <person name="Miyauchi S."/>
            <person name="Viragh M."/>
            <person name="Drula E."/>
            <person name="Min B."/>
            <person name="Chaduli D."/>
            <person name="Navarro D."/>
            <person name="Favel A."/>
            <person name="Norest M."/>
            <person name="Lesage-Meessen L."/>
            <person name="Balint B."/>
            <person name="Merenyi Z."/>
            <person name="de Eugenio L."/>
            <person name="Morin E."/>
            <person name="Martinez A.T."/>
            <person name="Baldrian P."/>
            <person name="Stursova M."/>
            <person name="Martinez M.J."/>
            <person name="Novotny C."/>
            <person name="Magnuson J.K."/>
            <person name="Spatafora J.W."/>
            <person name="Maurice S."/>
            <person name="Pangilinan J."/>
            <person name="Andreopoulos W."/>
            <person name="LaButti K."/>
            <person name="Hundley H."/>
            <person name="Na H."/>
            <person name="Kuo A."/>
            <person name="Barry K."/>
            <person name="Lipzen A."/>
            <person name="Henrissat B."/>
            <person name="Riley R."/>
            <person name="Ahrendt S."/>
            <person name="Nagy L.G."/>
            <person name="Grigoriev I.V."/>
            <person name="Martin F."/>
            <person name="Rosso M.N."/>
        </authorList>
    </citation>
    <scope>NUCLEOTIDE SEQUENCE [LARGE SCALE GENOMIC DNA]</scope>
    <source>
        <strain evidence="2 3">CIRM-BRFM 1785</strain>
    </source>
</reference>
<sequence length="483" mass="53827">MNPYSVLNDDVLNIILSLLPPSDAGKLACTCRLAYFHATPRFLSDVTLGLHFHRRPKSQIASFCNFVLADVSNRVDFLRKLDLRRDAFPWIEVEIAGPVGNPRSGRAYMVDYSMAGLLAEVVQQAVRLDEVYIAGADPLLASEPRLVDALASRPRLRHLSLEKCGSASLECISRLSGAVRSLAVSIDDQYVRESSLYHDLSAFTRVAKTLAALELDDAVFLTNDLDPDFVLPSVRQLTLRGWADLSEILHILPNLRAFHLHTCRFKAAPLSSSLVDLPDTQLDELVTDAPVPLTCAVRRVELQFNAFLQHNALAMLERMDPVVLSCHAGWSLPARSVARLLPSLRFLELHVKWRIADGVPESPREAWLISLVSVFRPLKLTGLCLRIGPGVMVEHATAIDPDALVRDVASACNHALQYVGLSFAVATSSTMWWRWIRMDTVEAHPQLERLAEWEGELIERQLRETERTRCEPGPCESSGMEGM</sequence>
<keyword evidence="3" id="KW-1185">Reference proteome</keyword>
<dbReference type="Pfam" id="PF00646">
    <property type="entry name" value="F-box"/>
    <property type="match status" value="1"/>
</dbReference>
<protein>
    <recommendedName>
        <fullName evidence="1">F-box domain-containing protein</fullName>
    </recommendedName>
</protein>
<dbReference type="EMBL" id="JADCUA010000033">
    <property type="protein sequence ID" value="KAH9830149.1"/>
    <property type="molecule type" value="Genomic_DNA"/>
</dbReference>
<organism evidence="2 3">
    <name type="scientific">Rhodofomes roseus</name>
    <dbReference type="NCBI Taxonomy" id="34475"/>
    <lineage>
        <taxon>Eukaryota</taxon>
        <taxon>Fungi</taxon>
        <taxon>Dikarya</taxon>
        <taxon>Basidiomycota</taxon>
        <taxon>Agaricomycotina</taxon>
        <taxon>Agaricomycetes</taxon>
        <taxon>Polyporales</taxon>
        <taxon>Rhodofomes</taxon>
    </lineage>
</organism>
<dbReference type="SUPFAM" id="SSF81383">
    <property type="entry name" value="F-box domain"/>
    <property type="match status" value="1"/>
</dbReference>
<dbReference type="InterPro" id="IPR001810">
    <property type="entry name" value="F-box_dom"/>
</dbReference>
<dbReference type="GeneID" id="71998913"/>